<protein>
    <recommendedName>
        <fullName evidence="1">NYN domain-containing protein</fullName>
    </recommendedName>
</protein>
<dbReference type="Proteomes" id="UP000178155">
    <property type="component" value="Unassembled WGS sequence"/>
</dbReference>
<dbReference type="InterPro" id="IPR047140">
    <property type="entry name" value="LabA"/>
</dbReference>
<proteinExistence type="predicted"/>
<sequence>MQGKPNNYAFIDAQNLNLGVRELGWRLDWKRFRVYLHDKYGISKAMLFIGYIEGNEELYRSLQDAGYTLKFKPVLVQTNGKPKGNVDADLVLHAMIEYPNYNQAVIVTSDGDFYSLVEYLYEQNKLRIVLAPHREKCSILLKRKAREKIEFLNTLAGKLGYSKDNDQMKRHRLRTEP</sequence>
<dbReference type="EMBL" id="MGKW01000031">
    <property type="protein sequence ID" value="OGN33395.1"/>
    <property type="molecule type" value="Genomic_DNA"/>
</dbReference>
<reference evidence="2 3" key="1">
    <citation type="journal article" date="2016" name="Nat. Commun.">
        <title>Thousands of microbial genomes shed light on interconnected biogeochemical processes in an aquifer system.</title>
        <authorList>
            <person name="Anantharaman K."/>
            <person name="Brown C.T."/>
            <person name="Hug L.A."/>
            <person name="Sharon I."/>
            <person name="Castelle C.J."/>
            <person name="Probst A.J."/>
            <person name="Thomas B.C."/>
            <person name="Singh A."/>
            <person name="Wilkins M.J."/>
            <person name="Karaoz U."/>
            <person name="Brodie E.L."/>
            <person name="Williams K.H."/>
            <person name="Hubbard S.S."/>
            <person name="Banfield J.F."/>
        </authorList>
    </citation>
    <scope>NUCLEOTIDE SEQUENCE [LARGE SCALE GENOMIC DNA]</scope>
</reference>
<evidence type="ECO:0000259" key="1">
    <source>
        <dbReference type="Pfam" id="PF01936"/>
    </source>
</evidence>
<dbReference type="AlphaFoldDB" id="A0A1F8H728"/>
<evidence type="ECO:0000313" key="3">
    <source>
        <dbReference type="Proteomes" id="UP000178155"/>
    </source>
</evidence>
<dbReference type="Pfam" id="PF01936">
    <property type="entry name" value="NYN"/>
    <property type="match status" value="1"/>
</dbReference>
<comment type="caution">
    <text evidence="2">The sequence shown here is derived from an EMBL/GenBank/DDBJ whole genome shotgun (WGS) entry which is preliminary data.</text>
</comment>
<dbReference type="Gene3D" id="3.40.50.1010">
    <property type="entry name" value="5'-nuclease"/>
    <property type="match status" value="1"/>
</dbReference>
<dbReference type="PANTHER" id="PTHR35458:SF2">
    <property type="entry name" value="SLR0755 PROTEIN"/>
    <property type="match status" value="1"/>
</dbReference>
<feature type="domain" description="NYN" evidence="1">
    <location>
        <begin position="10"/>
        <end position="146"/>
    </location>
</feature>
<dbReference type="GO" id="GO:0004540">
    <property type="term" value="F:RNA nuclease activity"/>
    <property type="evidence" value="ECO:0007669"/>
    <property type="project" value="InterPro"/>
</dbReference>
<name>A0A1F8H728_9BACT</name>
<gene>
    <name evidence="2" type="ORF">A3I39_01795</name>
</gene>
<dbReference type="InterPro" id="IPR021139">
    <property type="entry name" value="NYN"/>
</dbReference>
<dbReference type="PANTHER" id="PTHR35458">
    <property type="entry name" value="SLR0755 PROTEIN"/>
    <property type="match status" value="1"/>
</dbReference>
<organism evidence="2 3">
    <name type="scientific">Candidatus Yanofskybacteria bacterium RIFCSPLOWO2_02_FULL_47_9b</name>
    <dbReference type="NCBI Taxonomy" id="1802708"/>
    <lineage>
        <taxon>Bacteria</taxon>
        <taxon>Candidatus Yanofskyibacteriota</taxon>
    </lineage>
</organism>
<evidence type="ECO:0000313" key="2">
    <source>
        <dbReference type="EMBL" id="OGN33395.1"/>
    </source>
</evidence>
<accession>A0A1F8H728</accession>